<gene>
    <name evidence="7" type="primary">Necator_chrIII.g10379</name>
    <name evidence="7" type="ORF">RB195_009614</name>
</gene>
<keyword evidence="2 4" id="KW-0694">RNA-binding</keyword>
<evidence type="ECO:0000259" key="6">
    <source>
        <dbReference type="PROSITE" id="PS50102"/>
    </source>
</evidence>
<dbReference type="EMBL" id="JAVFWL010000003">
    <property type="protein sequence ID" value="KAK6741847.1"/>
    <property type="molecule type" value="Genomic_DNA"/>
</dbReference>
<feature type="compositionally biased region" description="Basic and acidic residues" evidence="5">
    <location>
        <begin position="27"/>
        <end position="39"/>
    </location>
</feature>
<feature type="compositionally biased region" description="Basic and acidic residues" evidence="5">
    <location>
        <begin position="144"/>
        <end position="170"/>
    </location>
</feature>
<feature type="compositionally biased region" description="Basic and acidic residues" evidence="5">
    <location>
        <begin position="199"/>
        <end position="217"/>
    </location>
</feature>
<evidence type="ECO:0000256" key="2">
    <source>
        <dbReference type="ARBA" id="ARBA00022884"/>
    </source>
</evidence>
<evidence type="ECO:0000313" key="7">
    <source>
        <dbReference type="EMBL" id="KAK6741847.1"/>
    </source>
</evidence>
<name>A0ABR1CU36_NECAM</name>
<keyword evidence="3" id="KW-0539">Nucleus</keyword>
<dbReference type="SUPFAM" id="SSF54928">
    <property type="entry name" value="RNA-binding domain, RBD"/>
    <property type="match status" value="1"/>
</dbReference>
<feature type="compositionally biased region" description="Low complexity" evidence="5">
    <location>
        <begin position="189"/>
        <end position="198"/>
    </location>
</feature>
<dbReference type="InterPro" id="IPR000504">
    <property type="entry name" value="RRM_dom"/>
</dbReference>
<accession>A0ABR1CU36</accession>
<comment type="subcellular location">
    <subcellularLocation>
        <location evidence="1">Nucleus</location>
        <location evidence="1">Nucleolus</location>
    </subcellularLocation>
</comment>
<proteinExistence type="predicted"/>
<protein>
    <recommendedName>
        <fullName evidence="6">RRM domain-containing protein</fullName>
    </recommendedName>
</protein>
<reference evidence="7 8" key="1">
    <citation type="submission" date="2023-08" db="EMBL/GenBank/DDBJ databases">
        <title>A Necator americanus chromosomal reference genome.</title>
        <authorList>
            <person name="Ilik V."/>
            <person name="Petrzelkova K.J."/>
            <person name="Pardy F."/>
            <person name="Fuh T."/>
            <person name="Niatou-Singa F.S."/>
            <person name="Gouil Q."/>
            <person name="Baker L."/>
            <person name="Ritchie M.E."/>
            <person name="Jex A.R."/>
            <person name="Gazzola D."/>
            <person name="Li H."/>
            <person name="Toshio Fujiwara R."/>
            <person name="Zhan B."/>
            <person name="Aroian R.V."/>
            <person name="Pafco B."/>
            <person name="Schwarz E.M."/>
        </authorList>
    </citation>
    <scope>NUCLEOTIDE SEQUENCE [LARGE SCALE GENOMIC DNA]</scope>
    <source>
        <strain evidence="7 8">Aroian</strain>
        <tissue evidence="7">Whole animal</tissue>
    </source>
</reference>
<dbReference type="Gene3D" id="3.30.70.330">
    <property type="match status" value="1"/>
</dbReference>
<dbReference type="InterPro" id="IPR012677">
    <property type="entry name" value="Nucleotide-bd_a/b_plait_sf"/>
</dbReference>
<evidence type="ECO:0000313" key="8">
    <source>
        <dbReference type="Proteomes" id="UP001303046"/>
    </source>
</evidence>
<evidence type="ECO:0000256" key="4">
    <source>
        <dbReference type="PROSITE-ProRule" id="PRU00176"/>
    </source>
</evidence>
<feature type="region of interest" description="Disordered" evidence="5">
    <location>
        <begin position="189"/>
        <end position="256"/>
    </location>
</feature>
<comment type="caution">
    <text evidence="7">The sequence shown here is derived from an EMBL/GenBank/DDBJ whole genome shotgun (WGS) entry which is preliminary data.</text>
</comment>
<evidence type="ECO:0000256" key="3">
    <source>
        <dbReference type="ARBA" id="ARBA00023242"/>
    </source>
</evidence>
<dbReference type="PANTHER" id="PTHR46754">
    <property type="entry name" value="MKI67 FHA DOMAIN-INTERACTING NUCLEOLAR PHOSPHOPROTEIN"/>
    <property type="match status" value="1"/>
</dbReference>
<organism evidence="7 8">
    <name type="scientific">Necator americanus</name>
    <name type="common">Human hookworm</name>
    <dbReference type="NCBI Taxonomy" id="51031"/>
    <lineage>
        <taxon>Eukaryota</taxon>
        <taxon>Metazoa</taxon>
        <taxon>Ecdysozoa</taxon>
        <taxon>Nematoda</taxon>
        <taxon>Chromadorea</taxon>
        <taxon>Rhabditida</taxon>
        <taxon>Rhabditina</taxon>
        <taxon>Rhabditomorpha</taxon>
        <taxon>Strongyloidea</taxon>
        <taxon>Ancylostomatidae</taxon>
        <taxon>Bunostominae</taxon>
        <taxon>Necator</taxon>
    </lineage>
</organism>
<feature type="compositionally biased region" description="Basic residues" evidence="5">
    <location>
        <begin position="224"/>
        <end position="236"/>
    </location>
</feature>
<dbReference type="Proteomes" id="UP001303046">
    <property type="component" value="Unassembled WGS sequence"/>
</dbReference>
<dbReference type="InterPro" id="IPR035979">
    <property type="entry name" value="RBD_domain_sf"/>
</dbReference>
<dbReference type="SMART" id="SM00360">
    <property type="entry name" value="RRM"/>
    <property type="match status" value="1"/>
</dbReference>
<dbReference type="CDD" id="cd12307">
    <property type="entry name" value="RRM_NIFK_like"/>
    <property type="match status" value="1"/>
</dbReference>
<feature type="region of interest" description="Disordered" evidence="5">
    <location>
        <begin position="20"/>
        <end position="39"/>
    </location>
</feature>
<dbReference type="PROSITE" id="PS50102">
    <property type="entry name" value="RRM"/>
    <property type="match status" value="1"/>
</dbReference>
<feature type="domain" description="RRM" evidence="6">
    <location>
        <begin position="42"/>
        <end position="120"/>
    </location>
</feature>
<keyword evidence="8" id="KW-1185">Reference proteome</keyword>
<evidence type="ECO:0000256" key="1">
    <source>
        <dbReference type="ARBA" id="ARBA00004604"/>
    </source>
</evidence>
<evidence type="ECO:0000256" key="5">
    <source>
        <dbReference type="SAM" id="MobiDB-lite"/>
    </source>
</evidence>
<sequence>MGPGTLEFQIIEMSKMISKLAASQNRNSDEKSPKPKKEKPLHVVKIKRIPYGLFEKQLWEYFTQFGKVIRVRVARSLKTGNHKGWAYVGFADKEVAEIAAESMDGYLMFEKRLSCHVMDPKKVPKSMKRGPRYLAPPHMKGRAKKEALKRNRKKTSEEEEKSKKRREAAQRKRYNKLKVLGIDYEFGSMSSSTSTEAKSTVKADVGKQEENESDHPDASTSQVKTRKPAKALKSLKMKAANARNKVLASKVKRVRK</sequence>
<feature type="region of interest" description="Disordered" evidence="5">
    <location>
        <begin position="120"/>
        <end position="172"/>
    </location>
</feature>
<dbReference type="Pfam" id="PF00076">
    <property type="entry name" value="RRM_1"/>
    <property type="match status" value="1"/>
</dbReference>